<keyword evidence="7" id="KW-0274">FAD</keyword>
<dbReference type="GO" id="GO:0016740">
    <property type="term" value="F:transferase activity"/>
    <property type="evidence" value="ECO:0007669"/>
    <property type="project" value="UniProtKB-KW"/>
</dbReference>
<dbReference type="Proteomes" id="UP001499854">
    <property type="component" value="Unassembled WGS sequence"/>
</dbReference>
<dbReference type="EC" id="2.7.1.180" evidence="2"/>
<reference evidence="11 12" key="1">
    <citation type="journal article" date="2019" name="Int. J. Syst. Evol. Microbiol.">
        <title>The Global Catalogue of Microorganisms (GCM) 10K type strain sequencing project: providing services to taxonomists for standard genome sequencing and annotation.</title>
        <authorList>
            <consortium name="The Broad Institute Genomics Platform"/>
            <consortium name="The Broad Institute Genome Sequencing Center for Infectious Disease"/>
            <person name="Wu L."/>
            <person name="Ma J."/>
        </authorList>
    </citation>
    <scope>NUCLEOTIDE SEQUENCE [LARGE SCALE GENOMIC DNA]</scope>
    <source>
        <strain evidence="11 12">JCM 16013</strain>
    </source>
</reference>
<evidence type="ECO:0000256" key="10">
    <source>
        <dbReference type="ARBA" id="ARBA00048540"/>
    </source>
</evidence>
<dbReference type="Pfam" id="PF02424">
    <property type="entry name" value="ApbE"/>
    <property type="match status" value="2"/>
</dbReference>
<keyword evidence="8" id="KW-0460">Magnesium</keyword>
<keyword evidence="6" id="KW-0479">Metal-binding</keyword>
<evidence type="ECO:0000256" key="5">
    <source>
        <dbReference type="ARBA" id="ARBA00022679"/>
    </source>
</evidence>
<comment type="caution">
    <text evidence="11">The sequence shown here is derived from an EMBL/GenBank/DDBJ whole genome shotgun (WGS) entry which is preliminary data.</text>
</comment>
<evidence type="ECO:0000256" key="4">
    <source>
        <dbReference type="ARBA" id="ARBA00022630"/>
    </source>
</evidence>
<sequence length="243" mass="25543">MSVRHVEHVMGTVFSIVADVGDGVAEAVARLHAIDAKFSTYRPESAISRMARGERVAFDAEVAEVLERCAEVEADTGGAFSARPDGRLDPSGWVKGWAIEEVSRLLVAAGSRNHLVVGGGDVQARGEPETGRPWTVGIADPLHHGRFAALVSGRDFAVATSGTAERGDHIIDPATGLAAAGFASVTLIGERIARTDAYATAVFAMGPDRGLEWVEKRQGLEAYAVLPGGQTVETSGFAEYLTG</sequence>
<evidence type="ECO:0000313" key="11">
    <source>
        <dbReference type="EMBL" id="GAA1974948.1"/>
    </source>
</evidence>
<evidence type="ECO:0000313" key="12">
    <source>
        <dbReference type="Proteomes" id="UP001499854"/>
    </source>
</evidence>
<evidence type="ECO:0000256" key="6">
    <source>
        <dbReference type="ARBA" id="ARBA00022723"/>
    </source>
</evidence>
<organism evidence="11 12">
    <name type="scientific">Catenulispora subtropica</name>
    <dbReference type="NCBI Taxonomy" id="450798"/>
    <lineage>
        <taxon>Bacteria</taxon>
        <taxon>Bacillati</taxon>
        <taxon>Actinomycetota</taxon>
        <taxon>Actinomycetes</taxon>
        <taxon>Catenulisporales</taxon>
        <taxon>Catenulisporaceae</taxon>
        <taxon>Catenulispora</taxon>
    </lineage>
</organism>
<protein>
    <recommendedName>
        <fullName evidence="3">FAD:protein FMN transferase</fullName>
        <ecNumber evidence="2">2.7.1.180</ecNumber>
    </recommendedName>
    <alternativeName>
        <fullName evidence="9">Flavin transferase</fullName>
    </alternativeName>
</protein>
<dbReference type="Gene3D" id="3.10.520.10">
    <property type="entry name" value="ApbE-like domains"/>
    <property type="match status" value="2"/>
</dbReference>
<dbReference type="EMBL" id="BAAAQM010000020">
    <property type="protein sequence ID" value="GAA1974948.1"/>
    <property type="molecule type" value="Genomic_DNA"/>
</dbReference>
<keyword evidence="12" id="KW-1185">Reference proteome</keyword>
<dbReference type="InterPro" id="IPR003374">
    <property type="entry name" value="ApbE-like_sf"/>
</dbReference>
<gene>
    <name evidence="11" type="ORF">GCM10009838_38720</name>
</gene>
<evidence type="ECO:0000256" key="1">
    <source>
        <dbReference type="ARBA" id="ARBA00001946"/>
    </source>
</evidence>
<name>A0ABN2RU43_9ACTN</name>
<evidence type="ECO:0000256" key="3">
    <source>
        <dbReference type="ARBA" id="ARBA00016337"/>
    </source>
</evidence>
<evidence type="ECO:0000256" key="2">
    <source>
        <dbReference type="ARBA" id="ARBA00011955"/>
    </source>
</evidence>
<dbReference type="InterPro" id="IPR024932">
    <property type="entry name" value="ApbE"/>
</dbReference>
<evidence type="ECO:0000256" key="7">
    <source>
        <dbReference type="ARBA" id="ARBA00022827"/>
    </source>
</evidence>
<accession>A0ABN2RU43</accession>
<comment type="catalytic activity">
    <reaction evidence="10">
        <text>L-threonyl-[protein] + FAD = FMN-L-threonyl-[protein] + AMP + H(+)</text>
        <dbReference type="Rhea" id="RHEA:36847"/>
        <dbReference type="Rhea" id="RHEA-COMP:11060"/>
        <dbReference type="Rhea" id="RHEA-COMP:11061"/>
        <dbReference type="ChEBI" id="CHEBI:15378"/>
        <dbReference type="ChEBI" id="CHEBI:30013"/>
        <dbReference type="ChEBI" id="CHEBI:57692"/>
        <dbReference type="ChEBI" id="CHEBI:74257"/>
        <dbReference type="ChEBI" id="CHEBI:456215"/>
        <dbReference type="EC" id="2.7.1.180"/>
    </reaction>
</comment>
<dbReference type="SUPFAM" id="SSF143631">
    <property type="entry name" value="ApbE-like"/>
    <property type="match status" value="1"/>
</dbReference>
<keyword evidence="4" id="KW-0285">Flavoprotein</keyword>
<dbReference type="PANTHER" id="PTHR30040">
    <property type="entry name" value="THIAMINE BIOSYNTHESIS LIPOPROTEIN APBE"/>
    <property type="match status" value="1"/>
</dbReference>
<keyword evidence="5 11" id="KW-0808">Transferase</keyword>
<evidence type="ECO:0000256" key="8">
    <source>
        <dbReference type="ARBA" id="ARBA00022842"/>
    </source>
</evidence>
<dbReference type="PANTHER" id="PTHR30040:SF2">
    <property type="entry name" value="FAD:PROTEIN FMN TRANSFERASE"/>
    <property type="match status" value="1"/>
</dbReference>
<dbReference type="RefSeq" id="WP_344658445.1">
    <property type="nucleotide sequence ID" value="NZ_BAAAQM010000020.1"/>
</dbReference>
<comment type="cofactor">
    <cofactor evidence="1">
        <name>Mg(2+)</name>
        <dbReference type="ChEBI" id="CHEBI:18420"/>
    </cofactor>
</comment>
<proteinExistence type="predicted"/>
<evidence type="ECO:0000256" key="9">
    <source>
        <dbReference type="ARBA" id="ARBA00031306"/>
    </source>
</evidence>